<feature type="compositionally biased region" description="Basic and acidic residues" evidence="1">
    <location>
        <begin position="1205"/>
        <end position="1214"/>
    </location>
</feature>
<dbReference type="SUPFAM" id="SSF46565">
    <property type="entry name" value="Chaperone J-domain"/>
    <property type="match status" value="1"/>
</dbReference>
<reference evidence="3 4" key="1">
    <citation type="submission" date="2024-12" db="EMBL/GenBank/DDBJ databases">
        <title>The unique morphological basis and parallel evolutionary history of personate flowers in Penstemon.</title>
        <authorList>
            <person name="Depatie T.H."/>
            <person name="Wessinger C.A."/>
        </authorList>
    </citation>
    <scope>NUCLEOTIDE SEQUENCE [LARGE SCALE GENOMIC DNA]</scope>
    <source>
        <strain evidence="3">WTNN_2</strain>
        <tissue evidence="3">Leaf</tissue>
    </source>
</reference>
<protein>
    <recommendedName>
        <fullName evidence="2">J domain-containing protein</fullName>
    </recommendedName>
</protein>
<organism evidence="3 4">
    <name type="scientific">Penstemon smallii</name>
    <dbReference type="NCBI Taxonomy" id="265156"/>
    <lineage>
        <taxon>Eukaryota</taxon>
        <taxon>Viridiplantae</taxon>
        <taxon>Streptophyta</taxon>
        <taxon>Embryophyta</taxon>
        <taxon>Tracheophyta</taxon>
        <taxon>Spermatophyta</taxon>
        <taxon>Magnoliopsida</taxon>
        <taxon>eudicotyledons</taxon>
        <taxon>Gunneridae</taxon>
        <taxon>Pentapetalae</taxon>
        <taxon>asterids</taxon>
        <taxon>lamiids</taxon>
        <taxon>Lamiales</taxon>
        <taxon>Plantaginaceae</taxon>
        <taxon>Cheloneae</taxon>
        <taxon>Penstemon</taxon>
    </lineage>
</organism>
<dbReference type="SMART" id="SM00028">
    <property type="entry name" value="TPR"/>
    <property type="match status" value="6"/>
</dbReference>
<dbReference type="InterPro" id="IPR019734">
    <property type="entry name" value="TPR_rpt"/>
</dbReference>
<evidence type="ECO:0000256" key="1">
    <source>
        <dbReference type="SAM" id="MobiDB-lite"/>
    </source>
</evidence>
<dbReference type="InterPro" id="IPR011990">
    <property type="entry name" value="TPR-like_helical_dom_sf"/>
</dbReference>
<dbReference type="Pfam" id="PF13181">
    <property type="entry name" value="TPR_8"/>
    <property type="match status" value="1"/>
</dbReference>
<name>A0ABD3UKU6_9LAMI</name>
<feature type="compositionally biased region" description="Low complexity" evidence="1">
    <location>
        <begin position="91"/>
        <end position="102"/>
    </location>
</feature>
<dbReference type="Proteomes" id="UP001634393">
    <property type="component" value="Unassembled WGS sequence"/>
</dbReference>
<comment type="caution">
    <text evidence="3">The sequence shown here is derived from an EMBL/GenBank/DDBJ whole genome shotgun (WGS) entry which is preliminary data.</text>
</comment>
<gene>
    <name evidence="3" type="ORF">ACJIZ3_012031</name>
</gene>
<feature type="region of interest" description="Disordered" evidence="1">
    <location>
        <begin position="1205"/>
        <end position="1240"/>
    </location>
</feature>
<feature type="compositionally biased region" description="Basic residues" evidence="1">
    <location>
        <begin position="45"/>
        <end position="54"/>
    </location>
</feature>
<sequence>MSPAFVDSGAPPPYANGPKMDPNYGFNSPSLGPGKPAPSLSRPPRLAKLRKPMAGHRPSLFRPVPNRVVDDSSTDSGGFQPVHHNAGGGFVFSSNSSGPVSSNSSISNFSESVASSDVERSKVVDELRGLRIGEKGGSSGGRDRGVQSIDQNVVSELPDEMRKLYIESDHFSKVYGGSVDGELPNKMKKLNIKNNECDGSSNLAFGGGASESLSGSSDAMLDDNMKKLNIEESLCTSADQKDKDNYKFIFGKSGNAKEAVDVSIASVVGNSSNQSGAETMHHMQTENLGDRIFQKDSGSFSSGFTLQAGLQSKNSGTHISCDTESTSTSSPLFASSDIHIKLVGGVPGIPSMDRADKKVEFNFASKLDSMDGKNVQFTTPDPKGHLLFGLNRKVETKREPSKDNGLKKKKGKWKKPVQVPLKFAQDFGFQENLPKYAESSEQYSPMDVSPYEEILADDSCSRETSVASEESFYVDDNNSSTEARPDVSNDIVDECLVSATERFYINKCDIKANDRLDEESSVCVNKGIGLESPRENAVSGAETESFKSANDELDYSSDSFITAADVEVSSSSSIERQDSDGCNRFKYDTTSDDFRQTGFMFSASSTAVSQSSASMGIQKKKSRLKVGHDSCSSTPNVKVSHTSSTIPPFQASRSSLLSPEQDQKLNFPNVLSRRRDKSDQVKELEVKQDSNAAASIAAKESCEKWRLRGNQAYAKGDFLRAEDCYTRGIDCIPQSEASRSSLRVVMLCYSNRAATRISLGRVREALEDCMKAAALDPSFLRAQVRAASCYLALGDVENATLHFMKCLQAGSDICADRKLLIEASEGLEKAQKVAECMKQASELLGRRTSSDIDSAVSLIAEALMISSYSEKLLQMKVDALLMMKKYEELIQFCEQLLVSVESNFLTSGHGHSVEFHDSNSKRRVWCWSLILKSYFYLGRLEEAIVFIKKQEESVSLVERSESKTLESMIPLVGTIRELLQHKAAGNEAYQSGNHAEAIEQYTAAISCSVESRPFAAICFCNRAAAYRAMGQIIDALADCSLAIALDGNYFKAISRRAEFYEMIRDYGQAVTDLQKLVSLLMKEVDKKTIQSGPSDKLNRVNELRQARLRLLEMEEADRKEIPLNMYLILGLDPSAAASEIRKAYRKAALKYHPDKAGQSLARNENPDDDGIWKEITKEVHKDAERLFKMIGEAYTVLSDPTKRSRYDLEEERRNASNRGKGSSNSKLYTDSQNYSFDSSGSRRRWQEVRRTYENTRTGSERNWYKYN</sequence>
<dbReference type="Pfam" id="PF00226">
    <property type="entry name" value="DnaJ"/>
    <property type="match status" value="1"/>
</dbReference>
<dbReference type="CDD" id="cd06257">
    <property type="entry name" value="DnaJ"/>
    <property type="match status" value="1"/>
</dbReference>
<keyword evidence="4" id="KW-1185">Reference proteome</keyword>
<feature type="domain" description="J" evidence="2">
    <location>
        <begin position="1124"/>
        <end position="1210"/>
    </location>
</feature>
<accession>A0ABD3UKU6</accession>
<dbReference type="PROSITE" id="PS50076">
    <property type="entry name" value="DNAJ_2"/>
    <property type="match status" value="1"/>
</dbReference>
<dbReference type="AlphaFoldDB" id="A0ABD3UKU6"/>
<dbReference type="Gene3D" id="1.25.40.10">
    <property type="entry name" value="Tetratricopeptide repeat domain"/>
    <property type="match status" value="3"/>
</dbReference>
<dbReference type="InterPro" id="IPR001623">
    <property type="entry name" value="DnaJ_domain"/>
</dbReference>
<evidence type="ECO:0000259" key="2">
    <source>
        <dbReference type="PROSITE" id="PS50076"/>
    </source>
</evidence>
<evidence type="ECO:0000313" key="4">
    <source>
        <dbReference type="Proteomes" id="UP001634393"/>
    </source>
</evidence>
<feature type="region of interest" description="Disordered" evidence="1">
    <location>
        <begin position="611"/>
        <end position="685"/>
    </location>
</feature>
<feature type="compositionally biased region" description="Basic and acidic residues" evidence="1">
    <location>
        <begin position="676"/>
        <end position="685"/>
    </location>
</feature>
<dbReference type="InterPro" id="IPR036869">
    <property type="entry name" value="J_dom_sf"/>
</dbReference>
<feature type="region of interest" description="Disordered" evidence="1">
    <location>
        <begin position="1"/>
        <end position="102"/>
    </location>
</feature>
<evidence type="ECO:0000313" key="3">
    <source>
        <dbReference type="EMBL" id="KAL3850149.1"/>
    </source>
</evidence>
<dbReference type="PANTHER" id="PTHR45181:SF4">
    <property type="entry name" value="HEAT SHOCK PROTEIN DNAJ WITH TETRATRICOPEPTIDE REPEAT-CONTAINING PROTEIN"/>
    <property type="match status" value="1"/>
</dbReference>
<dbReference type="SMART" id="SM00271">
    <property type="entry name" value="DnaJ"/>
    <property type="match status" value="1"/>
</dbReference>
<dbReference type="SUPFAM" id="SSF48452">
    <property type="entry name" value="TPR-like"/>
    <property type="match status" value="2"/>
</dbReference>
<dbReference type="PANTHER" id="PTHR45181">
    <property type="entry name" value="HEAT SHOCK PROTEIN DNAJ WITH TETRATRICOPEPTIDE REPEAT-CONTAINING PROTEIN"/>
    <property type="match status" value="1"/>
</dbReference>
<dbReference type="Gene3D" id="1.10.287.110">
    <property type="entry name" value="DnaJ domain"/>
    <property type="match status" value="1"/>
</dbReference>
<feature type="compositionally biased region" description="Polar residues" evidence="1">
    <location>
        <begin position="1216"/>
        <end position="1239"/>
    </location>
</feature>
<feature type="compositionally biased region" description="Polar residues" evidence="1">
    <location>
        <begin position="630"/>
        <end position="666"/>
    </location>
</feature>
<proteinExistence type="predicted"/>
<dbReference type="PRINTS" id="PR00625">
    <property type="entry name" value="JDOMAIN"/>
</dbReference>
<dbReference type="EMBL" id="JBJXBP010000001">
    <property type="protein sequence ID" value="KAL3850149.1"/>
    <property type="molecule type" value="Genomic_DNA"/>
</dbReference>